<feature type="transmembrane region" description="Helical" evidence="7">
    <location>
        <begin position="80"/>
        <end position="103"/>
    </location>
</feature>
<gene>
    <name evidence="8" type="ORF">Amon01_000641300</name>
</gene>
<evidence type="ECO:0000256" key="3">
    <source>
        <dbReference type="ARBA" id="ARBA00022679"/>
    </source>
</evidence>
<comment type="subcellular location">
    <subcellularLocation>
        <location evidence="1">Cell membrane</location>
        <topology evidence="1">Multi-pass membrane protein</topology>
    </subcellularLocation>
</comment>
<organism evidence="8 9">
    <name type="scientific">Ambrosiozyma monospora</name>
    <name type="common">Yeast</name>
    <name type="synonym">Endomycopsis monosporus</name>
    <dbReference type="NCBI Taxonomy" id="43982"/>
    <lineage>
        <taxon>Eukaryota</taxon>
        <taxon>Fungi</taxon>
        <taxon>Dikarya</taxon>
        <taxon>Ascomycota</taxon>
        <taxon>Saccharomycotina</taxon>
        <taxon>Pichiomycetes</taxon>
        <taxon>Pichiales</taxon>
        <taxon>Pichiaceae</taxon>
        <taxon>Ambrosiozyma</taxon>
    </lineage>
</organism>
<keyword evidence="9" id="KW-1185">Reference proteome</keyword>
<evidence type="ECO:0000313" key="8">
    <source>
        <dbReference type="EMBL" id="GMG40692.1"/>
    </source>
</evidence>
<accession>A0A9W7DIP5</accession>
<dbReference type="GO" id="GO:0030428">
    <property type="term" value="C:cell septum"/>
    <property type="evidence" value="ECO:0007669"/>
    <property type="project" value="TreeGrafter"/>
</dbReference>
<evidence type="ECO:0000256" key="1">
    <source>
        <dbReference type="ARBA" id="ARBA00004651"/>
    </source>
</evidence>
<dbReference type="GO" id="GO:0006031">
    <property type="term" value="P:chitin biosynthetic process"/>
    <property type="evidence" value="ECO:0007669"/>
    <property type="project" value="TreeGrafter"/>
</dbReference>
<dbReference type="Proteomes" id="UP001165063">
    <property type="component" value="Unassembled WGS sequence"/>
</dbReference>
<protein>
    <submittedName>
        <fullName evidence="8">Unnamed protein product</fullName>
    </submittedName>
</protein>
<keyword evidence="2" id="KW-1003">Cell membrane</keyword>
<comment type="caution">
    <text evidence="8">The sequence shown here is derived from an EMBL/GenBank/DDBJ whole genome shotgun (WGS) entry which is preliminary data.</text>
</comment>
<dbReference type="Pfam" id="PF03142">
    <property type="entry name" value="Chitin_synth_2"/>
    <property type="match status" value="1"/>
</dbReference>
<sequence length="190" mass="21677">MELVLVKDLCGAFCFSMQFVIGIELVGTLVLPASITFTLYILIIAIVQKPTPWMSLILMLIIFGLPAVLIIVTVSSLSYIIWMFIYLFSLPIWNFVLPAYAFWKFDDFSWGDTRKTEGGDKGGHGDTDGEFDGSKIVHMTWREYERQRLGIDKRYTIPTVYNPGFYEEGFDEGAEDDAKTNIIDMDHTMN</sequence>
<evidence type="ECO:0000256" key="4">
    <source>
        <dbReference type="ARBA" id="ARBA00022692"/>
    </source>
</evidence>
<reference evidence="8" key="1">
    <citation type="submission" date="2023-04" db="EMBL/GenBank/DDBJ databases">
        <title>Ambrosiozyma monospora NBRC 1965.</title>
        <authorList>
            <person name="Ichikawa N."/>
            <person name="Sato H."/>
            <person name="Tonouchi N."/>
        </authorList>
    </citation>
    <scope>NUCLEOTIDE SEQUENCE</scope>
    <source>
        <strain evidence="8">NBRC 1965</strain>
    </source>
</reference>
<dbReference type="InterPro" id="IPR004835">
    <property type="entry name" value="Chitin_synth"/>
</dbReference>
<dbReference type="AlphaFoldDB" id="A0A9W7DIP5"/>
<evidence type="ECO:0000313" key="9">
    <source>
        <dbReference type="Proteomes" id="UP001165063"/>
    </source>
</evidence>
<feature type="transmembrane region" description="Helical" evidence="7">
    <location>
        <begin position="53"/>
        <end position="74"/>
    </location>
</feature>
<dbReference type="OrthoDB" id="370884at2759"/>
<dbReference type="PANTHER" id="PTHR22914:SF16">
    <property type="entry name" value="CHITIN SYNTHASE 3"/>
    <property type="match status" value="1"/>
</dbReference>
<dbReference type="GO" id="GO:0004100">
    <property type="term" value="F:chitin synthase activity"/>
    <property type="evidence" value="ECO:0007669"/>
    <property type="project" value="InterPro"/>
</dbReference>
<proteinExistence type="predicted"/>
<keyword evidence="3" id="KW-0808">Transferase</keyword>
<keyword evidence="6" id="KW-0325">Glycoprotein</keyword>
<feature type="transmembrane region" description="Helical" evidence="7">
    <location>
        <begin position="20"/>
        <end position="46"/>
    </location>
</feature>
<dbReference type="GO" id="GO:0005886">
    <property type="term" value="C:plasma membrane"/>
    <property type="evidence" value="ECO:0007669"/>
    <property type="project" value="UniProtKB-SubCell"/>
</dbReference>
<evidence type="ECO:0000256" key="6">
    <source>
        <dbReference type="ARBA" id="ARBA00023180"/>
    </source>
</evidence>
<keyword evidence="5 7" id="KW-0472">Membrane</keyword>
<keyword evidence="4 7" id="KW-0812">Transmembrane</keyword>
<evidence type="ECO:0000256" key="7">
    <source>
        <dbReference type="SAM" id="Phobius"/>
    </source>
</evidence>
<evidence type="ECO:0000256" key="5">
    <source>
        <dbReference type="ARBA" id="ARBA00023136"/>
    </source>
</evidence>
<dbReference type="EMBL" id="BSXU01004082">
    <property type="protein sequence ID" value="GMG40692.1"/>
    <property type="molecule type" value="Genomic_DNA"/>
</dbReference>
<keyword evidence="7" id="KW-1133">Transmembrane helix</keyword>
<name>A0A9W7DIP5_AMBMO</name>
<evidence type="ECO:0000256" key="2">
    <source>
        <dbReference type="ARBA" id="ARBA00022475"/>
    </source>
</evidence>
<dbReference type="PANTHER" id="PTHR22914">
    <property type="entry name" value="CHITIN SYNTHASE"/>
    <property type="match status" value="1"/>
</dbReference>